<name>A0A9D4H553_DREPO</name>
<comment type="caution">
    <text evidence="1">The sequence shown here is derived from an EMBL/GenBank/DDBJ whole genome shotgun (WGS) entry which is preliminary data.</text>
</comment>
<protein>
    <submittedName>
        <fullName evidence="1">Uncharacterized protein</fullName>
    </submittedName>
</protein>
<reference evidence="1" key="2">
    <citation type="submission" date="2020-11" db="EMBL/GenBank/DDBJ databases">
        <authorList>
            <person name="McCartney M.A."/>
            <person name="Auch B."/>
            <person name="Kono T."/>
            <person name="Mallez S."/>
            <person name="Becker A."/>
            <person name="Gohl D.M."/>
            <person name="Silverstein K.A.T."/>
            <person name="Koren S."/>
            <person name="Bechman K.B."/>
            <person name="Herman A."/>
            <person name="Abrahante J.E."/>
            <person name="Garbe J."/>
        </authorList>
    </citation>
    <scope>NUCLEOTIDE SEQUENCE</scope>
    <source>
        <strain evidence="1">Duluth1</strain>
        <tissue evidence="1">Whole animal</tissue>
    </source>
</reference>
<evidence type="ECO:0000313" key="1">
    <source>
        <dbReference type="EMBL" id="KAH3827715.1"/>
    </source>
</evidence>
<keyword evidence="2" id="KW-1185">Reference proteome</keyword>
<reference evidence="1" key="1">
    <citation type="journal article" date="2019" name="bioRxiv">
        <title>The Genome of the Zebra Mussel, Dreissena polymorpha: A Resource for Invasive Species Research.</title>
        <authorList>
            <person name="McCartney M.A."/>
            <person name="Auch B."/>
            <person name="Kono T."/>
            <person name="Mallez S."/>
            <person name="Zhang Y."/>
            <person name="Obille A."/>
            <person name="Becker A."/>
            <person name="Abrahante J.E."/>
            <person name="Garbe J."/>
            <person name="Badalamenti J.P."/>
            <person name="Herman A."/>
            <person name="Mangelson H."/>
            <person name="Liachko I."/>
            <person name="Sullivan S."/>
            <person name="Sone E.D."/>
            <person name="Koren S."/>
            <person name="Silverstein K.A.T."/>
            <person name="Beckman K.B."/>
            <person name="Gohl D.M."/>
        </authorList>
    </citation>
    <scope>NUCLEOTIDE SEQUENCE</scope>
    <source>
        <strain evidence="1">Duluth1</strain>
        <tissue evidence="1">Whole animal</tissue>
    </source>
</reference>
<accession>A0A9D4H553</accession>
<proteinExistence type="predicted"/>
<sequence length="51" mass="5903">MLTHTQAQLLFQTRLNMVLVRKIDNQNTHVVYVEGELPLVQKQLTVILVES</sequence>
<dbReference type="EMBL" id="JAIWYP010000005">
    <property type="protein sequence ID" value="KAH3827715.1"/>
    <property type="molecule type" value="Genomic_DNA"/>
</dbReference>
<organism evidence="1 2">
    <name type="scientific">Dreissena polymorpha</name>
    <name type="common">Zebra mussel</name>
    <name type="synonym">Mytilus polymorpha</name>
    <dbReference type="NCBI Taxonomy" id="45954"/>
    <lineage>
        <taxon>Eukaryota</taxon>
        <taxon>Metazoa</taxon>
        <taxon>Spiralia</taxon>
        <taxon>Lophotrochozoa</taxon>
        <taxon>Mollusca</taxon>
        <taxon>Bivalvia</taxon>
        <taxon>Autobranchia</taxon>
        <taxon>Heteroconchia</taxon>
        <taxon>Euheterodonta</taxon>
        <taxon>Imparidentia</taxon>
        <taxon>Neoheterodontei</taxon>
        <taxon>Myida</taxon>
        <taxon>Dreissenoidea</taxon>
        <taxon>Dreissenidae</taxon>
        <taxon>Dreissena</taxon>
    </lineage>
</organism>
<evidence type="ECO:0000313" key="2">
    <source>
        <dbReference type="Proteomes" id="UP000828390"/>
    </source>
</evidence>
<dbReference type="Proteomes" id="UP000828390">
    <property type="component" value="Unassembled WGS sequence"/>
</dbReference>
<gene>
    <name evidence="1" type="ORF">DPMN_129656</name>
</gene>
<dbReference type="AlphaFoldDB" id="A0A9D4H553"/>